<protein>
    <recommendedName>
        <fullName evidence="3">Thymidylate synthase</fullName>
    </recommendedName>
</protein>
<dbReference type="Gene3D" id="3.30.572.10">
    <property type="entry name" value="Thymidylate synthase/dCMP hydroxymethylase domain"/>
    <property type="match status" value="1"/>
</dbReference>
<keyword evidence="2" id="KW-1185">Reference proteome</keyword>
<gene>
    <name evidence="1" type="ORF">LJ657_44050</name>
</gene>
<sequence>MLSAPTYRSVEGAYLALLQLASTNHEQRISARGNEAREVIGVGFRLLDPRQRLPYLATRKVNPVFQFAESLWYLAGRRDLEMIGYYAPSMRSSSADGAALGGSAYGHTLFNPTDGDTVLSIPWFRRDLSYAAWHLWSLFLRAAVTVRSNSSGGRPPAAL</sequence>
<dbReference type="InterPro" id="IPR036926">
    <property type="entry name" value="Thymidate_synth/dCMP_Mease_sf"/>
</dbReference>
<accession>A0A9Q3VZ70</accession>
<evidence type="ECO:0008006" key="3">
    <source>
        <dbReference type="Google" id="ProtNLM"/>
    </source>
</evidence>
<feature type="non-terminal residue" evidence="1">
    <location>
        <position position="159"/>
    </location>
</feature>
<name>A0A9Q3VZ70_9ACTN</name>
<dbReference type="SUPFAM" id="SSF55831">
    <property type="entry name" value="Thymidylate synthase/dCMP hydroxymethylase"/>
    <property type="match status" value="1"/>
</dbReference>
<comment type="caution">
    <text evidence="1">The sequence shown here is derived from an EMBL/GenBank/DDBJ whole genome shotgun (WGS) entry which is preliminary data.</text>
</comment>
<evidence type="ECO:0000313" key="2">
    <source>
        <dbReference type="Proteomes" id="UP001108029"/>
    </source>
</evidence>
<dbReference type="Proteomes" id="UP001108029">
    <property type="component" value="Unassembled WGS sequence"/>
</dbReference>
<evidence type="ECO:0000313" key="1">
    <source>
        <dbReference type="EMBL" id="MCD9880412.1"/>
    </source>
</evidence>
<dbReference type="AlphaFoldDB" id="A0A9Q3VZ70"/>
<proteinExistence type="predicted"/>
<reference evidence="1" key="1">
    <citation type="submission" date="2021-12" db="EMBL/GenBank/DDBJ databases">
        <authorList>
            <person name="Lee J.-H."/>
            <person name="Kim S.-B."/>
        </authorList>
    </citation>
    <scope>NUCLEOTIDE SEQUENCE</scope>
    <source>
        <strain evidence="1">NR30</strain>
    </source>
</reference>
<organism evidence="1 2">
    <name type="scientific">Streptomyces guryensis</name>
    <dbReference type="NCBI Taxonomy" id="2886947"/>
    <lineage>
        <taxon>Bacteria</taxon>
        <taxon>Bacillati</taxon>
        <taxon>Actinomycetota</taxon>
        <taxon>Actinomycetes</taxon>
        <taxon>Kitasatosporales</taxon>
        <taxon>Streptomycetaceae</taxon>
        <taxon>Streptomyces</taxon>
    </lineage>
</organism>
<dbReference type="EMBL" id="JAJSBI010000039">
    <property type="protein sequence ID" value="MCD9880412.1"/>
    <property type="molecule type" value="Genomic_DNA"/>
</dbReference>